<dbReference type="InterPro" id="IPR046233">
    <property type="entry name" value="DUF6266"/>
</dbReference>
<accession>A0A4R6IKP7</accession>
<evidence type="ECO:0000313" key="1">
    <source>
        <dbReference type="EMBL" id="TDO22623.1"/>
    </source>
</evidence>
<dbReference type="OrthoDB" id="821958at2"/>
<comment type="caution">
    <text evidence="1">The sequence shown here is derived from an EMBL/GenBank/DDBJ whole genome shotgun (WGS) entry which is preliminary data.</text>
</comment>
<proteinExistence type="predicted"/>
<name>A0A4R6IKP7_9SPHI</name>
<reference evidence="1 2" key="1">
    <citation type="submission" date="2019-03" db="EMBL/GenBank/DDBJ databases">
        <title>Genomic Encyclopedia of Archaeal and Bacterial Type Strains, Phase II (KMG-II): from individual species to whole genera.</title>
        <authorList>
            <person name="Goeker M."/>
        </authorList>
    </citation>
    <scope>NUCLEOTIDE SEQUENCE [LARGE SCALE GENOMIC DNA]</scope>
    <source>
        <strain evidence="1 2">DSM 19034</strain>
    </source>
</reference>
<keyword evidence="2" id="KW-1185">Reference proteome</keyword>
<dbReference type="AlphaFoldDB" id="A0A4R6IKP7"/>
<sequence length="220" mass="24298">MAVLKNGILGGFSGKVGNVVGYQSRNQDLMRSVPKPRTSPPTAGELANRKKFHEVQLWLSPIISFLRVGFQDYAPTYGGFVAAKSYLMKNALVGEKPDQVIDSAKVLVSFGKLAQPTEASVTVNSSSSLTISWNAQGHYPYDERTMYVIYEKGKRAITETAGPKRSQGKAEVDLPGFFAGKKVLVYLAFVQENRKHRSNSLFLGEIQIPRQPRAKKMVNT</sequence>
<dbReference type="RefSeq" id="WP_133554134.1">
    <property type="nucleotide sequence ID" value="NZ_SNWM01000002.1"/>
</dbReference>
<evidence type="ECO:0000313" key="2">
    <source>
        <dbReference type="Proteomes" id="UP000295499"/>
    </source>
</evidence>
<gene>
    <name evidence="1" type="ORF">CLV32_1601</name>
</gene>
<protein>
    <submittedName>
        <fullName evidence="1">Uncharacterized protein</fullName>
    </submittedName>
</protein>
<dbReference type="EMBL" id="SNWM01000002">
    <property type="protein sequence ID" value="TDO22623.1"/>
    <property type="molecule type" value="Genomic_DNA"/>
</dbReference>
<dbReference type="Proteomes" id="UP000295499">
    <property type="component" value="Unassembled WGS sequence"/>
</dbReference>
<organism evidence="1 2">
    <name type="scientific">Pedobacter duraquae</name>
    <dbReference type="NCBI Taxonomy" id="425511"/>
    <lineage>
        <taxon>Bacteria</taxon>
        <taxon>Pseudomonadati</taxon>
        <taxon>Bacteroidota</taxon>
        <taxon>Sphingobacteriia</taxon>
        <taxon>Sphingobacteriales</taxon>
        <taxon>Sphingobacteriaceae</taxon>
        <taxon>Pedobacter</taxon>
    </lineage>
</organism>
<dbReference type="Pfam" id="PF19781">
    <property type="entry name" value="DUF6266"/>
    <property type="match status" value="1"/>
</dbReference>